<organism evidence="11 13">
    <name type="scientific">Uruburuella suis</name>
    <dbReference type="NCBI Taxonomy" id="252130"/>
    <lineage>
        <taxon>Bacteria</taxon>
        <taxon>Pseudomonadati</taxon>
        <taxon>Pseudomonadota</taxon>
        <taxon>Betaproteobacteria</taxon>
        <taxon>Neisseriales</taxon>
        <taxon>Neisseriaceae</taxon>
        <taxon>Uruburuella</taxon>
    </lineage>
</organism>
<evidence type="ECO:0000313" key="11">
    <source>
        <dbReference type="EMBL" id="UOO80298.1"/>
    </source>
</evidence>
<evidence type="ECO:0000256" key="7">
    <source>
        <dbReference type="ARBA" id="ARBA00022989"/>
    </source>
</evidence>
<evidence type="ECO:0000256" key="4">
    <source>
        <dbReference type="ARBA" id="ARBA00022597"/>
    </source>
</evidence>
<accession>A0AAE9KJA4</accession>
<dbReference type="RefSeq" id="WP_132954624.1">
    <property type="nucleotide sequence ID" value="NZ_CP091507.1"/>
</dbReference>
<evidence type="ECO:0000256" key="8">
    <source>
        <dbReference type="ARBA" id="ARBA00023136"/>
    </source>
</evidence>
<keyword evidence="3" id="KW-1003">Cell membrane</keyword>
<sequence>MDNLLYKLGKIPGALMILPLFLGALINTFAPAILHIGSFTTALFKNGVPVLIGLFFMCIGAQIQLRAALPAVEKGLVLLLGKYLMAVAVGLGVAFLMPDGTLWGLLPLAIIAAMSNSNGSLYVALTGQFGNKTDRGAISVLSLNDGPFLTMVALGTAGLADLPLVALFAAIFPIILGFILGNSSRLVREFLAPGEKLIIPFAAFAIGAGINFSVLLTSGMIGIVLGLMTVLLSGGGAMLFLYGWYALRKRPRPARNVLAGACESAVAGNAIATPAAIAMVDPRFAGIQDAATAQIATAVVVTAFLSPFVVAYINRWQRRRGISPEQEEHYLQSRHPSGG</sequence>
<keyword evidence="5 9" id="KW-0812">Transmembrane</keyword>
<evidence type="ECO:0000313" key="13">
    <source>
        <dbReference type="Proteomes" id="UP000829756"/>
    </source>
</evidence>
<evidence type="ECO:0000256" key="9">
    <source>
        <dbReference type="SAM" id="Phobius"/>
    </source>
</evidence>
<dbReference type="EMBL" id="SLXE01000032">
    <property type="protein sequence ID" value="TCP01059.1"/>
    <property type="molecule type" value="Genomic_DNA"/>
</dbReference>
<feature type="transmembrane region" description="Helical" evidence="9">
    <location>
        <begin position="165"/>
        <end position="185"/>
    </location>
</feature>
<evidence type="ECO:0000256" key="5">
    <source>
        <dbReference type="ARBA" id="ARBA00022692"/>
    </source>
</evidence>
<feature type="transmembrane region" description="Helical" evidence="9">
    <location>
        <begin position="12"/>
        <end position="36"/>
    </location>
</feature>
<name>A0AAE9KJA4_9NEIS</name>
<dbReference type="AlphaFoldDB" id="A0AAE9KJA4"/>
<feature type="transmembrane region" description="Helical" evidence="9">
    <location>
        <begin position="102"/>
        <end position="125"/>
    </location>
</feature>
<keyword evidence="12" id="KW-1185">Reference proteome</keyword>
<evidence type="ECO:0000256" key="2">
    <source>
        <dbReference type="ARBA" id="ARBA00022448"/>
    </source>
</evidence>
<keyword evidence="4" id="KW-0762">Sugar transport</keyword>
<dbReference type="EMBL" id="CP091507">
    <property type="protein sequence ID" value="UOO80298.1"/>
    <property type="molecule type" value="Genomic_DNA"/>
</dbReference>
<evidence type="ECO:0000313" key="12">
    <source>
        <dbReference type="Proteomes" id="UP000294721"/>
    </source>
</evidence>
<dbReference type="Proteomes" id="UP000829756">
    <property type="component" value="Chromosome"/>
</dbReference>
<evidence type="ECO:0000313" key="10">
    <source>
        <dbReference type="EMBL" id="TCP01059.1"/>
    </source>
</evidence>
<feature type="transmembrane region" description="Helical" evidence="9">
    <location>
        <begin position="76"/>
        <end position="96"/>
    </location>
</feature>
<dbReference type="GO" id="GO:0016020">
    <property type="term" value="C:membrane"/>
    <property type="evidence" value="ECO:0007669"/>
    <property type="project" value="InterPro"/>
</dbReference>
<dbReference type="InterPro" id="IPR004684">
    <property type="entry name" value="2keto-3dGluconate_permease"/>
</dbReference>
<feature type="transmembrane region" description="Helical" evidence="9">
    <location>
        <begin position="48"/>
        <end position="69"/>
    </location>
</feature>
<reference evidence="11" key="2">
    <citation type="submission" date="2021-12" db="EMBL/GenBank/DDBJ databases">
        <authorList>
            <person name="Veyrier F.J."/>
        </authorList>
    </citation>
    <scope>NUCLEOTIDE SEQUENCE</scope>
    <source>
        <strain evidence="11">1258/02</strain>
    </source>
</reference>
<keyword evidence="6" id="KW-0769">Symport</keyword>
<keyword evidence="2" id="KW-0813">Transport</keyword>
<feature type="transmembrane region" description="Helical" evidence="9">
    <location>
        <begin position="257"/>
        <end position="279"/>
    </location>
</feature>
<keyword evidence="8 9" id="KW-0472">Membrane</keyword>
<feature type="transmembrane region" description="Helical" evidence="9">
    <location>
        <begin position="221"/>
        <end position="245"/>
    </location>
</feature>
<keyword evidence="7 9" id="KW-1133">Transmembrane helix</keyword>
<dbReference type="Pfam" id="PF03812">
    <property type="entry name" value="KdgT"/>
    <property type="match status" value="1"/>
</dbReference>
<reference evidence="11" key="3">
    <citation type="journal article" date="2022" name="Res Sq">
        <title>Evolution of multicellular longitudinally dividing oral cavity symbionts (Neisseriaceae).</title>
        <authorList>
            <person name="Nyongesa S."/>
            <person name="Weber P."/>
            <person name="Bernet E."/>
            <person name="Pullido F."/>
            <person name="Nieckarz M."/>
            <person name="Delaby M."/>
            <person name="Nieves C."/>
            <person name="Viehboeck T."/>
            <person name="Krause N."/>
            <person name="Rivera-Millot A."/>
            <person name="Nakamura A."/>
            <person name="Vischer N."/>
            <person name="VanNieuwenhze M."/>
            <person name="Brun Y."/>
            <person name="Cava F."/>
            <person name="Bulgheresi S."/>
            <person name="Veyrier F."/>
        </authorList>
    </citation>
    <scope>NUCLEOTIDE SEQUENCE</scope>
    <source>
        <strain evidence="11">1258/02</strain>
    </source>
</reference>
<dbReference type="GO" id="GO:0015649">
    <property type="term" value="F:2-keto-3-deoxygluconate:proton symporter activity"/>
    <property type="evidence" value="ECO:0007669"/>
    <property type="project" value="InterPro"/>
</dbReference>
<evidence type="ECO:0000256" key="3">
    <source>
        <dbReference type="ARBA" id="ARBA00022475"/>
    </source>
</evidence>
<protein>
    <submittedName>
        <fullName evidence="11">2-keto-3-deoxygluconate permease</fullName>
    </submittedName>
</protein>
<feature type="transmembrane region" description="Helical" evidence="9">
    <location>
        <begin position="291"/>
        <end position="313"/>
    </location>
</feature>
<proteinExistence type="inferred from homology"/>
<feature type="transmembrane region" description="Helical" evidence="9">
    <location>
        <begin position="197"/>
        <end position="215"/>
    </location>
</feature>
<feature type="transmembrane region" description="Helical" evidence="9">
    <location>
        <begin position="137"/>
        <end position="159"/>
    </location>
</feature>
<evidence type="ECO:0000256" key="6">
    <source>
        <dbReference type="ARBA" id="ARBA00022847"/>
    </source>
</evidence>
<reference evidence="10 12" key="1">
    <citation type="submission" date="2019-03" db="EMBL/GenBank/DDBJ databases">
        <title>Genomic Encyclopedia of Type Strains, Phase IV (KMG-IV): sequencing the most valuable type-strain genomes for metagenomic binning, comparative biology and taxonomic classification.</title>
        <authorList>
            <person name="Goeker M."/>
        </authorList>
    </citation>
    <scope>NUCLEOTIDE SEQUENCE [LARGE SCALE GENOMIC DNA]</scope>
    <source>
        <strain evidence="10 12">DSM 17474</strain>
    </source>
</reference>
<gene>
    <name evidence="10" type="ORF">EV680_1327</name>
    <name evidence="11" type="ORF">LVJ78_04635</name>
</gene>
<evidence type="ECO:0000256" key="1">
    <source>
        <dbReference type="ARBA" id="ARBA00006430"/>
    </source>
</evidence>
<comment type="similarity">
    <text evidence="1">Belongs to the KdgT transporter family.</text>
</comment>
<dbReference type="KEGG" id="usu:LVJ78_04635"/>
<dbReference type="Proteomes" id="UP000294721">
    <property type="component" value="Unassembled WGS sequence"/>
</dbReference>